<evidence type="ECO:0000313" key="3">
    <source>
        <dbReference type="Proteomes" id="UP000324222"/>
    </source>
</evidence>
<proteinExistence type="predicted"/>
<organism evidence="2 3">
    <name type="scientific">Portunus trituberculatus</name>
    <name type="common">Swimming crab</name>
    <name type="synonym">Neptunus trituberculatus</name>
    <dbReference type="NCBI Taxonomy" id="210409"/>
    <lineage>
        <taxon>Eukaryota</taxon>
        <taxon>Metazoa</taxon>
        <taxon>Ecdysozoa</taxon>
        <taxon>Arthropoda</taxon>
        <taxon>Crustacea</taxon>
        <taxon>Multicrustacea</taxon>
        <taxon>Malacostraca</taxon>
        <taxon>Eumalacostraca</taxon>
        <taxon>Eucarida</taxon>
        <taxon>Decapoda</taxon>
        <taxon>Pleocyemata</taxon>
        <taxon>Brachyura</taxon>
        <taxon>Eubrachyura</taxon>
        <taxon>Portunoidea</taxon>
        <taxon>Portunidae</taxon>
        <taxon>Portuninae</taxon>
        <taxon>Portunus</taxon>
    </lineage>
</organism>
<dbReference type="AlphaFoldDB" id="A0A5B7DY03"/>
<feature type="compositionally biased region" description="Polar residues" evidence="1">
    <location>
        <begin position="90"/>
        <end position="107"/>
    </location>
</feature>
<evidence type="ECO:0000313" key="2">
    <source>
        <dbReference type="EMBL" id="MPC25989.1"/>
    </source>
</evidence>
<dbReference type="EMBL" id="VSRR010001539">
    <property type="protein sequence ID" value="MPC25989.1"/>
    <property type="molecule type" value="Genomic_DNA"/>
</dbReference>
<dbReference type="Proteomes" id="UP000324222">
    <property type="component" value="Unassembled WGS sequence"/>
</dbReference>
<protein>
    <submittedName>
        <fullName evidence="2">Uncharacterized protein</fullName>
    </submittedName>
</protein>
<reference evidence="2 3" key="1">
    <citation type="submission" date="2019-05" db="EMBL/GenBank/DDBJ databases">
        <title>Another draft genome of Portunus trituberculatus and its Hox gene families provides insights of decapod evolution.</title>
        <authorList>
            <person name="Jeong J.-H."/>
            <person name="Song I."/>
            <person name="Kim S."/>
            <person name="Choi T."/>
            <person name="Kim D."/>
            <person name="Ryu S."/>
            <person name="Kim W."/>
        </authorList>
    </citation>
    <scope>NUCLEOTIDE SEQUENCE [LARGE SCALE GENOMIC DNA]</scope>
    <source>
        <tissue evidence="2">Muscle</tissue>
    </source>
</reference>
<keyword evidence="3" id="KW-1185">Reference proteome</keyword>
<feature type="region of interest" description="Disordered" evidence="1">
    <location>
        <begin position="79"/>
        <end position="107"/>
    </location>
</feature>
<sequence length="107" mass="11476">MTGCRSLLPTPAHTGNKKQTFTGLLTTAFYSSGHHTLSTLRKHLSNGDKSSPRQHVIAGPLAVPAVDPLSCPLNINTTTHPSTHRCASRHSPNLLATHSYGSHQMSQ</sequence>
<evidence type="ECO:0000256" key="1">
    <source>
        <dbReference type="SAM" id="MobiDB-lite"/>
    </source>
</evidence>
<gene>
    <name evidence="2" type="ORF">E2C01_019116</name>
</gene>
<accession>A0A5B7DY03</accession>
<comment type="caution">
    <text evidence="2">The sequence shown here is derived from an EMBL/GenBank/DDBJ whole genome shotgun (WGS) entry which is preliminary data.</text>
</comment>
<name>A0A5B7DY03_PORTR</name>